<sequence length="483" mass="53724">MWNCDDNFNGNVWYRLLYNGMNIRMPESCTSYYRCGTSVTFWLNGSHPQISDGIITRQACGSWMNGGCCEYSVLIQVKACPANYYVYEFFSPNICYAAYCTDVNSITPITDPVKVNSTAAPASSDPCYNYTALDQPWRATTADGSYVADKYFSWNGWYRLMYYGMNIWMPEICTTYNKCGTSVTFWLNGSHPQISDGIISRQACGSWTRGCCEYSESIRVKACSENYYVYEFVSPDVKASQGYAAYCADVNSITPITEPMKVDSTTAAEVPPNITVSEGCQVNFTSQCAEDLFNQIQNISAQVLRLQDVTTYLGMVLNTQEQLLKLEAANPEKLVSYGNAVLNTTEKLVSTLVTPTETSYNLSISLKGLDLQVFAVGPNASMNKIPQLSLGSTQMEIDLIQISKNNNGSAAVAFMSYSNMNSMLKPSFFNTTDNDTVKTMMSTVVSATLPKTSDTRLTKPVNFTMKHIVETDPIDTLSCVYWK</sequence>
<accession>A0A8B9HD36</accession>
<dbReference type="GO" id="GO:0016020">
    <property type="term" value="C:membrane"/>
    <property type="evidence" value="ECO:0007669"/>
    <property type="project" value="UniProtKB-SubCell"/>
</dbReference>
<dbReference type="Pfam" id="PF23283">
    <property type="entry name" value="D8C_UMOD"/>
    <property type="match status" value="2"/>
</dbReference>
<dbReference type="InterPro" id="IPR046338">
    <property type="entry name" value="GAIN_dom_sf"/>
</dbReference>
<evidence type="ECO:0000256" key="6">
    <source>
        <dbReference type="ARBA" id="ARBA00023157"/>
    </source>
</evidence>
<dbReference type="PANTHER" id="PTHR36191:SF4">
    <property type="entry name" value="VWFD DOMAIN-CONTAINING PROTEIN"/>
    <property type="match status" value="1"/>
</dbReference>
<evidence type="ECO:0000259" key="7">
    <source>
        <dbReference type="PROSITE" id="PS50221"/>
    </source>
</evidence>
<evidence type="ECO:0000256" key="2">
    <source>
        <dbReference type="ARBA" id="ARBA00022692"/>
    </source>
</evidence>
<name>A0A8B9HD36_ASTMX</name>
<dbReference type="Gene3D" id="2.60.220.50">
    <property type="match status" value="1"/>
</dbReference>
<keyword evidence="5" id="KW-0472">Membrane</keyword>
<feature type="domain" description="GAIN-B" evidence="7">
    <location>
        <begin position="360"/>
        <end position="483"/>
    </location>
</feature>
<evidence type="ECO:0000313" key="8">
    <source>
        <dbReference type="Ensembl" id="ENSAMXP00005011370.1"/>
    </source>
</evidence>
<dbReference type="PROSITE" id="PS50221">
    <property type="entry name" value="GAIN_B"/>
    <property type="match status" value="1"/>
</dbReference>
<dbReference type="InterPro" id="IPR057244">
    <property type="entry name" value="GAIN_B"/>
</dbReference>
<keyword evidence="3" id="KW-0732">Signal</keyword>
<keyword evidence="2" id="KW-0812">Transmembrane</keyword>
<evidence type="ECO:0000256" key="1">
    <source>
        <dbReference type="ARBA" id="ARBA00004370"/>
    </source>
</evidence>
<evidence type="ECO:0000256" key="5">
    <source>
        <dbReference type="ARBA" id="ARBA00023136"/>
    </source>
</evidence>
<dbReference type="Proteomes" id="UP000694621">
    <property type="component" value="Unplaced"/>
</dbReference>
<keyword evidence="4" id="KW-1133">Transmembrane helix</keyword>
<protein>
    <recommendedName>
        <fullName evidence="7">GAIN-B domain-containing protein</fullName>
    </recommendedName>
</protein>
<evidence type="ECO:0000256" key="4">
    <source>
        <dbReference type="ARBA" id="ARBA00022989"/>
    </source>
</evidence>
<dbReference type="Ensembl" id="ENSAMXT00005012643.1">
    <property type="protein sequence ID" value="ENSAMXP00005011370.1"/>
    <property type="gene ID" value="ENSAMXG00005006198.1"/>
</dbReference>
<dbReference type="PANTHER" id="PTHR36191">
    <property type="entry name" value="ENDO/EXONUCLEASE/PHOSPHATASE DOMAIN-CONTAINING PROTEIN-RELATED"/>
    <property type="match status" value="1"/>
</dbReference>
<evidence type="ECO:0000256" key="3">
    <source>
        <dbReference type="ARBA" id="ARBA00022729"/>
    </source>
</evidence>
<keyword evidence="6" id="KW-1015">Disulfide bond</keyword>
<dbReference type="InterPro" id="IPR057774">
    <property type="entry name" value="D8C_UMOD/GP2/OIT3-like"/>
</dbReference>
<reference evidence="8" key="1">
    <citation type="submission" date="2025-08" db="UniProtKB">
        <authorList>
            <consortium name="Ensembl"/>
        </authorList>
    </citation>
    <scope>IDENTIFICATION</scope>
</reference>
<dbReference type="AlphaFoldDB" id="A0A8B9HD36"/>
<comment type="subcellular location">
    <subcellularLocation>
        <location evidence="1">Membrane</location>
    </subcellularLocation>
</comment>
<proteinExistence type="predicted"/>
<evidence type="ECO:0000313" key="9">
    <source>
        <dbReference type="Proteomes" id="UP000694621"/>
    </source>
</evidence>
<organism evidence="8 9">
    <name type="scientific">Astyanax mexicanus</name>
    <name type="common">Blind cave fish</name>
    <name type="synonym">Astyanax fasciatus mexicanus</name>
    <dbReference type="NCBI Taxonomy" id="7994"/>
    <lineage>
        <taxon>Eukaryota</taxon>
        <taxon>Metazoa</taxon>
        <taxon>Chordata</taxon>
        <taxon>Craniata</taxon>
        <taxon>Vertebrata</taxon>
        <taxon>Euteleostomi</taxon>
        <taxon>Actinopterygii</taxon>
        <taxon>Neopterygii</taxon>
        <taxon>Teleostei</taxon>
        <taxon>Ostariophysi</taxon>
        <taxon>Characiformes</taxon>
        <taxon>Characoidei</taxon>
        <taxon>Acestrorhamphidae</taxon>
        <taxon>Acestrorhamphinae</taxon>
        <taxon>Astyanax</taxon>
    </lineage>
</organism>